<keyword evidence="4 6" id="KW-0238">DNA-binding</keyword>
<evidence type="ECO:0000256" key="4">
    <source>
        <dbReference type="ARBA" id="ARBA00023125"/>
    </source>
</evidence>
<feature type="DNA-binding region" description="H-T-H motif" evidence="6">
    <location>
        <begin position="305"/>
        <end position="324"/>
    </location>
</feature>
<dbReference type="NCBIfam" id="TIGR02394">
    <property type="entry name" value="rpoS_proteo"/>
    <property type="match status" value="1"/>
</dbReference>
<dbReference type="FunFam" id="1.10.601.10:FF:000001">
    <property type="entry name" value="RNA polymerase sigma factor SigA"/>
    <property type="match status" value="1"/>
</dbReference>
<dbReference type="InterPro" id="IPR007630">
    <property type="entry name" value="RNA_pol_sigma70_r4"/>
</dbReference>
<evidence type="ECO:0000256" key="2">
    <source>
        <dbReference type="ARBA" id="ARBA00023015"/>
    </source>
</evidence>
<dbReference type="SUPFAM" id="SSF88946">
    <property type="entry name" value="Sigma2 domain of RNA polymerase sigma factors"/>
    <property type="match status" value="1"/>
</dbReference>
<evidence type="ECO:0000313" key="10">
    <source>
        <dbReference type="EMBL" id="SEA28909.1"/>
    </source>
</evidence>
<keyword evidence="1 6" id="KW-0963">Cytoplasm</keyword>
<comment type="function">
    <text evidence="6">Sigma factors are initiation factors that promote the attachment of RNA polymerase to specific initiation sites and are then released. This sigma factor is the master transcriptional regulator of the stationary phase and the general stress response.</text>
</comment>
<dbReference type="PANTHER" id="PTHR30603:SF67">
    <property type="entry name" value="RNA POLYMERASE SIGMA FACTOR RPOS"/>
    <property type="match status" value="1"/>
</dbReference>
<dbReference type="InterPro" id="IPR007624">
    <property type="entry name" value="RNA_pol_sigma70_r3"/>
</dbReference>
<protein>
    <recommendedName>
        <fullName evidence="6">RNA polymerase sigma factor RpoS</fullName>
    </recommendedName>
    <alternativeName>
        <fullName evidence="6">Sigma S</fullName>
    </alternativeName>
    <alternativeName>
        <fullName evidence="6">Sigma-38</fullName>
    </alternativeName>
</protein>
<evidence type="ECO:0000256" key="6">
    <source>
        <dbReference type="HAMAP-Rule" id="MF_00959"/>
    </source>
</evidence>
<dbReference type="Gene3D" id="1.10.10.10">
    <property type="entry name" value="Winged helix-like DNA-binding domain superfamily/Winged helix DNA-binding domain"/>
    <property type="match status" value="2"/>
</dbReference>
<dbReference type="AlphaFoldDB" id="A0A1H3ZYQ1"/>
<dbReference type="InterPro" id="IPR009042">
    <property type="entry name" value="RNA_pol_sigma70_r1_2"/>
</dbReference>
<feature type="region of interest" description="Disordered" evidence="7">
    <location>
        <begin position="1"/>
        <end position="55"/>
    </location>
</feature>
<dbReference type="GO" id="GO:0005737">
    <property type="term" value="C:cytoplasm"/>
    <property type="evidence" value="ECO:0007669"/>
    <property type="project" value="UniProtKB-SubCell"/>
</dbReference>
<feature type="region of interest" description="Sigma-70 factor domain-4" evidence="6">
    <location>
        <begin position="279"/>
        <end position="332"/>
    </location>
</feature>
<feature type="compositionally biased region" description="Polar residues" evidence="7">
    <location>
        <begin position="1"/>
        <end position="11"/>
    </location>
</feature>
<evidence type="ECO:0000256" key="5">
    <source>
        <dbReference type="ARBA" id="ARBA00023163"/>
    </source>
</evidence>
<keyword evidence="11" id="KW-1185">Reference proteome</keyword>
<sequence>MEAQRQDQSVTGPADDLPPELAADQKQQQINQKEGKNDGRTRRPAAKKNSEPTPLKARVRRLDSDRHLQKNLDATQLYLNEIGFSPLLTAEEEVYYARKALRGDSAARKRMIESNLRLVVKIARRYVSRGLALLDLIEEGNLGLIRAVEKFDPERGFRFSTYATWWIRQTIERAIMNQTRTIRLPIHVVKELNVYLRASRELAQKLDHEPSAEEIATLLEKPVGDVERMLGLNERVTSVDTPIGPSSEKTLVDTIPDQQESDPAELLQDSDLFDSINRWLGELPDKQCEVVSRRFGLRGFEASTLEEVGREIGLTRERVRQIQVDALKRLREVMEKQGLDGLSLFGNL</sequence>
<feature type="region of interest" description="Sigma-70 factor domain-1" evidence="6">
    <location>
        <begin position="73"/>
        <end position="106"/>
    </location>
</feature>
<comment type="similarity">
    <text evidence="6">Belongs to the sigma-70 factor family. RpoS subfamily.</text>
</comment>
<dbReference type="PANTHER" id="PTHR30603">
    <property type="entry name" value="RNA POLYMERASE SIGMA FACTOR RPO"/>
    <property type="match status" value="1"/>
</dbReference>
<dbReference type="NCBIfam" id="NF004207">
    <property type="entry name" value="PRK05657.1"/>
    <property type="match status" value="1"/>
</dbReference>
<evidence type="ECO:0000313" key="11">
    <source>
        <dbReference type="Proteomes" id="UP000198658"/>
    </source>
</evidence>
<dbReference type="InterPro" id="IPR014284">
    <property type="entry name" value="RNA_pol_sigma-70_dom"/>
</dbReference>
<dbReference type="Pfam" id="PF00140">
    <property type="entry name" value="Sigma70_r1_2"/>
    <property type="match status" value="1"/>
</dbReference>
<evidence type="ECO:0000259" key="9">
    <source>
        <dbReference type="PROSITE" id="PS00716"/>
    </source>
</evidence>
<feature type="region of interest" description="Sigma-70 factor domain-2" evidence="6">
    <location>
        <begin position="111"/>
        <end position="181"/>
    </location>
</feature>
<comment type="subcellular location">
    <subcellularLocation>
        <location evidence="6">Cytoplasm</location>
    </subcellularLocation>
</comment>
<accession>A0A1H3ZYQ1</accession>
<dbReference type="STRING" id="658218.SAMN05216562_2440"/>
<dbReference type="SUPFAM" id="SSF88659">
    <property type="entry name" value="Sigma3 and sigma4 domains of RNA polymerase sigma factors"/>
    <property type="match status" value="2"/>
</dbReference>
<dbReference type="Proteomes" id="UP000198658">
    <property type="component" value="Unassembled WGS sequence"/>
</dbReference>
<dbReference type="InterPro" id="IPR036388">
    <property type="entry name" value="WH-like_DNA-bd_sf"/>
</dbReference>
<gene>
    <name evidence="6" type="primary">rpoS</name>
    <name evidence="10" type="ORF">SAMN05216562_2440</name>
</gene>
<dbReference type="Gene3D" id="1.10.601.10">
    <property type="entry name" value="RNA Polymerase Primary Sigma Factor"/>
    <property type="match status" value="1"/>
</dbReference>
<keyword evidence="5 6" id="KW-0804">Transcription</keyword>
<dbReference type="RefSeq" id="WP_244506240.1">
    <property type="nucleotide sequence ID" value="NZ_FNQO01000003.1"/>
</dbReference>
<dbReference type="Pfam" id="PF04542">
    <property type="entry name" value="Sigma70_r2"/>
    <property type="match status" value="1"/>
</dbReference>
<dbReference type="Pfam" id="PF04545">
    <property type="entry name" value="Sigma70_r4"/>
    <property type="match status" value="1"/>
</dbReference>
<dbReference type="GO" id="GO:0003677">
    <property type="term" value="F:DNA binding"/>
    <property type="evidence" value="ECO:0007669"/>
    <property type="project" value="UniProtKB-UniRule"/>
</dbReference>
<dbReference type="InterPro" id="IPR012761">
    <property type="entry name" value="RNA_pol_sigma_RpoS"/>
</dbReference>
<dbReference type="PROSITE" id="PS00716">
    <property type="entry name" value="SIGMA70_2"/>
    <property type="match status" value="1"/>
</dbReference>
<dbReference type="PROSITE" id="PS00715">
    <property type="entry name" value="SIGMA70_1"/>
    <property type="match status" value="1"/>
</dbReference>
<dbReference type="NCBIfam" id="TIGR02937">
    <property type="entry name" value="sigma70-ECF"/>
    <property type="match status" value="1"/>
</dbReference>
<dbReference type="EMBL" id="FNQO01000003">
    <property type="protein sequence ID" value="SEA28909.1"/>
    <property type="molecule type" value="Genomic_DNA"/>
</dbReference>
<feature type="short sequence motif" description="Interaction with polymerase core subunit RpoC" evidence="6">
    <location>
        <begin position="135"/>
        <end position="138"/>
    </location>
</feature>
<reference evidence="11" key="1">
    <citation type="submission" date="2016-10" db="EMBL/GenBank/DDBJ databases">
        <authorList>
            <person name="Varghese N."/>
            <person name="Submissions S."/>
        </authorList>
    </citation>
    <scope>NUCLEOTIDE SEQUENCE [LARGE SCALE GENOMIC DNA]</scope>
    <source>
        <strain evidence="11">CGMCC 1.10657</strain>
    </source>
</reference>
<dbReference type="GO" id="GO:0006352">
    <property type="term" value="P:DNA-templated transcription initiation"/>
    <property type="evidence" value="ECO:0007669"/>
    <property type="project" value="UniProtKB-UniRule"/>
</dbReference>
<keyword evidence="2 6" id="KW-0805">Transcription regulation</keyword>
<proteinExistence type="inferred from homology"/>
<dbReference type="GO" id="GO:0016987">
    <property type="term" value="F:sigma factor activity"/>
    <property type="evidence" value="ECO:0007669"/>
    <property type="project" value="UniProtKB-UniRule"/>
</dbReference>
<dbReference type="InterPro" id="IPR013325">
    <property type="entry name" value="RNA_pol_sigma_r2"/>
</dbReference>
<feature type="domain" description="RNA polymerase sigma-70" evidence="8">
    <location>
        <begin position="135"/>
        <end position="148"/>
    </location>
</feature>
<dbReference type="HAMAP" id="MF_00959">
    <property type="entry name" value="Sigma70_RpoS"/>
    <property type="match status" value="1"/>
</dbReference>
<name>A0A1H3ZYQ1_9GAMM</name>
<evidence type="ECO:0000256" key="7">
    <source>
        <dbReference type="SAM" id="MobiDB-lite"/>
    </source>
</evidence>
<comment type="subunit">
    <text evidence="6">Interacts with the RNA polymerase core enzyme.</text>
</comment>
<keyword evidence="3 6" id="KW-0731">Sigma factor</keyword>
<dbReference type="CDD" id="cd06171">
    <property type="entry name" value="Sigma70_r4"/>
    <property type="match status" value="1"/>
</dbReference>
<feature type="domain" description="RNA polymerase sigma-70" evidence="9">
    <location>
        <begin position="304"/>
        <end position="330"/>
    </location>
</feature>
<dbReference type="InterPro" id="IPR000943">
    <property type="entry name" value="RNA_pol_sigma70"/>
</dbReference>
<feature type="region of interest" description="Sigma-70 factor domain-3" evidence="6">
    <location>
        <begin position="191"/>
        <end position="266"/>
    </location>
</feature>
<evidence type="ECO:0000256" key="3">
    <source>
        <dbReference type="ARBA" id="ARBA00023082"/>
    </source>
</evidence>
<dbReference type="InterPro" id="IPR050239">
    <property type="entry name" value="Sigma-70_RNA_pol_init_factors"/>
</dbReference>
<dbReference type="PRINTS" id="PR00046">
    <property type="entry name" value="SIGMA70FCT"/>
</dbReference>
<dbReference type="Pfam" id="PF04539">
    <property type="entry name" value="Sigma70_r3"/>
    <property type="match status" value="1"/>
</dbReference>
<evidence type="ECO:0000259" key="8">
    <source>
        <dbReference type="PROSITE" id="PS00715"/>
    </source>
</evidence>
<organism evidence="10 11">
    <name type="scientific">Microbulbifer marinus</name>
    <dbReference type="NCBI Taxonomy" id="658218"/>
    <lineage>
        <taxon>Bacteria</taxon>
        <taxon>Pseudomonadati</taxon>
        <taxon>Pseudomonadota</taxon>
        <taxon>Gammaproteobacteria</taxon>
        <taxon>Cellvibrionales</taxon>
        <taxon>Microbulbiferaceae</taxon>
        <taxon>Microbulbifer</taxon>
    </lineage>
</organism>
<evidence type="ECO:0000256" key="1">
    <source>
        <dbReference type="ARBA" id="ARBA00022490"/>
    </source>
</evidence>
<dbReference type="InterPro" id="IPR013324">
    <property type="entry name" value="RNA_pol_sigma_r3/r4-like"/>
</dbReference>
<dbReference type="InterPro" id="IPR007627">
    <property type="entry name" value="RNA_pol_sigma70_r2"/>
</dbReference>